<dbReference type="AlphaFoldDB" id="A0AAD8UL29"/>
<dbReference type="RefSeq" id="XP_060362510.1">
    <property type="nucleotide sequence ID" value="XM_060510672.1"/>
</dbReference>
<proteinExistence type="predicted"/>
<accession>A0AAD8UL29</accession>
<protein>
    <submittedName>
        <fullName evidence="2">Uncharacterized protein</fullName>
    </submittedName>
</protein>
<evidence type="ECO:0000313" key="2">
    <source>
        <dbReference type="EMBL" id="KAK1722455.1"/>
    </source>
</evidence>
<dbReference type="GeneID" id="85394571"/>
<feature type="region of interest" description="Disordered" evidence="1">
    <location>
        <begin position="93"/>
        <end position="127"/>
    </location>
</feature>
<name>A0AAD8UL29_GLOAC</name>
<sequence>MSRLQGSILATRFSMFNAPCIASHNGSRIPSHSKTGVLLLHSTGHELYRESETNFLSSFSKLQPAGHIQPLHRRPQIDRAITPFQIHREAGNEALRSVRSPPPASRTHDHQRVQPHRAEPDCDSGRFSPVRKSRLLAAAPKTTLSLYHAMRWNWPRKSGRRPRHVRYSENICERLSILASRFPTPMQSLHVLPPRLSKQLTNSGTYEAAACDISNRSNQAHSDPTCDLWL</sequence>
<keyword evidence="3" id="KW-1185">Reference proteome</keyword>
<organism evidence="2 3">
    <name type="scientific">Glomerella acutata</name>
    <name type="common">Colletotrichum acutatum</name>
    <dbReference type="NCBI Taxonomy" id="27357"/>
    <lineage>
        <taxon>Eukaryota</taxon>
        <taxon>Fungi</taxon>
        <taxon>Dikarya</taxon>
        <taxon>Ascomycota</taxon>
        <taxon>Pezizomycotina</taxon>
        <taxon>Sordariomycetes</taxon>
        <taxon>Hypocreomycetidae</taxon>
        <taxon>Glomerellales</taxon>
        <taxon>Glomerellaceae</taxon>
        <taxon>Colletotrichum</taxon>
        <taxon>Colletotrichum acutatum species complex</taxon>
    </lineage>
</organism>
<evidence type="ECO:0000256" key="1">
    <source>
        <dbReference type="SAM" id="MobiDB-lite"/>
    </source>
</evidence>
<dbReference type="Proteomes" id="UP001244207">
    <property type="component" value="Unassembled WGS sequence"/>
</dbReference>
<comment type="caution">
    <text evidence="2">The sequence shown here is derived from an EMBL/GenBank/DDBJ whole genome shotgun (WGS) entry which is preliminary data.</text>
</comment>
<evidence type="ECO:0000313" key="3">
    <source>
        <dbReference type="Proteomes" id="UP001244207"/>
    </source>
</evidence>
<gene>
    <name evidence="2" type="ORF">BDZ83DRAFT_653930</name>
</gene>
<reference evidence="2" key="1">
    <citation type="submission" date="2021-12" db="EMBL/GenBank/DDBJ databases">
        <title>Comparative genomics, transcriptomics and evolutionary studies reveal genomic signatures of adaptation to plant cell wall in hemibiotrophic fungi.</title>
        <authorList>
            <consortium name="DOE Joint Genome Institute"/>
            <person name="Baroncelli R."/>
            <person name="Diaz J.F."/>
            <person name="Benocci T."/>
            <person name="Peng M."/>
            <person name="Battaglia E."/>
            <person name="Haridas S."/>
            <person name="Andreopoulos W."/>
            <person name="Labutti K."/>
            <person name="Pangilinan J."/>
            <person name="Floch G.L."/>
            <person name="Makela M.R."/>
            <person name="Henrissat B."/>
            <person name="Grigoriev I.V."/>
            <person name="Crouch J.A."/>
            <person name="De Vries R.P."/>
            <person name="Sukno S.A."/>
            <person name="Thon M.R."/>
        </authorList>
    </citation>
    <scope>NUCLEOTIDE SEQUENCE</scope>
    <source>
        <strain evidence="2">CBS 112980</strain>
    </source>
</reference>
<feature type="compositionally biased region" description="Basic and acidic residues" evidence="1">
    <location>
        <begin position="106"/>
        <end position="124"/>
    </location>
</feature>
<dbReference type="EMBL" id="JAHMHS010000079">
    <property type="protein sequence ID" value="KAK1722455.1"/>
    <property type="molecule type" value="Genomic_DNA"/>
</dbReference>